<dbReference type="EMBL" id="JAPEUV010000207">
    <property type="protein sequence ID" value="KAJ4330314.1"/>
    <property type="molecule type" value="Genomic_DNA"/>
</dbReference>
<keyword evidence="3" id="KW-1185">Reference proteome</keyword>
<dbReference type="Proteomes" id="UP001140562">
    <property type="component" value="Unassembled WGS sequence"/>
</dbReference>
<feature type="compositionally biased region" description="Basic and acidic residues" evidence="1">
    <location>
        <begin position="218"/>
        <end position="231"/>
    </location>
</feature>
<evidence type="ECO:0000313" key="2">
    <source>
        <dbReference type="EMBL" id="KAJ4330314.1"/>
    </source>
</evidence>
<feature type="compositionally biased region" description="Basic and acidic residues" evidence="1">
    <location>
        <begin position="106"/>
        <end position="125"/>
    </location>
</feature>
<feature type="region of interest" description="Disordered" evidence="1">
    <location>
        <begin position="208"/>
        <end position="253"/>
    </location>
</feature>
<proteinExistence type="predicted"/>
<feature type="region of interest" description="Disordered" evidence="1">
    <location>
        <begin position="286"/>
        <end position="308"/>
    </location>
</feature>
<dbReference type="PANTHER" id="PTHR28042">
    <property type="entry name" value="E3 UBIQUITIN-PROTEIN LIGASE COMPLEX SLX5-SLX8 SUBUNIT SLX5"/>
    <property type="match status" value="1"/>
</dbReference>
<gene>
    <name evidence="2" type="ORF">N0V87_010112</name>
</gene>
<sequence>MDNHLPFGYEHRQKRSHDMMEGNAGPAWRFENLAPFARLGVPREQSVPRPQEASHPHRHGSPPNSNYYPAGHRARTPDAAAMRARYSASREPTAQANNRTPSAGPADRREGHFPHTERPAQNMEQEHVLRFEGDGFDMRRPVGWQNRAEGAGRAEERHMVEISDGEDDDLILVDDDAGEDGDDIVAYNAQVEREQRNSEDVVDLTEEDDAPPFYNWDPRNDRQAHAHDRPRIHPPAAGRRSNNDAPRLPRGMAGIINLDNGDEAWTIDDEPVIVEPSSPEVQFVSVRSLDPPNRAVPPPRRNDSDGDDVQFVQERPLTEQERRARLAAAQHAELDQIVEVLQRGGHRHTFAHLRGQIDQVNAHIGHLAQNMQRGGPQPPPRLRRAGHIRMGVAGGGGGGLFVAPNLNFGMVGFDLGYGGDRPEPPPPTYEAPPPAPEGFTRSPEEDDVLVCPNCDSELCKGDDDVKKQVWIAKQCGHIYCGECAANRSVKKSAKGKEKQAPPKTRPFKECVVEGCGKKVSSSKAMFQVFML</sequence>
<dbReference type="PANTHER" id="PTHR28042:SF1">
    <property type="entry name" value="E3 UBIQUITIN-PROTEIN LIGASE COMPLEX SLX5-SLX8 SUBUNIT SLX5"/>
    <property type="match status" value="1"/>
</dbReference>
<reference evidence="2" key="1">
    <citation type="submission" date="2022-10" db="EMBL/GenBank/DDBJ databases">
        <title>Tapping the CABI collections for fungal endophytes: first genome assemblies for Collariella, Neodidymelliopsis, Ascochyta clinopodiicola, Didymella pomorum, Didymosphaeria variabile, Neocosmospora piperis and Neocucurbitaria cava.</title>
        <authorList>
            <person name="Hill R."/>
        </authorList>
    </citation>
    <scope>NUCLEOTIDE SEQUENCE</scope>
    <source>
        <strain evidence="2">IMI 360193</strain>
    </source>
</reference>
<feature type="region of interest" description="Disordered" evidence="1">
    <location>
        <begin position="39"/>
        <end position="125"/>
    </location>
</feature>
<feature type="compositionally biased region" description="Low complexity" evidence="1">
    <location>
        <begin position="79"/>
        <end position="90"/>
    </location>
</feature>
<evidence type="ECO:0000256" key="1">
    <source>
        <dbReference type="SAM" id="MobiDB-lite"/>
    </source>
</evidence>
<dbReference type="InterPro" id="IPR038886">
    <property type="entry name" value="E3_SLX5/Rfp1"/>
</dbReference>
<accession>A0A9W8WPZ9</accession>
<name>A0A9W8WPZ9_9PLEO</name>
<organism evidence="2 3">
    <name type="scientific">Didymella glomerata</name>
    <dbReference type="NCBI Taxonomy" id="749621"/>
    <lineage>
        <taxon>Eukaryota</taxon>
        <taxon>Fungi</taxon>
        <taxon>Dikarya</taxon>
        <taxon>Ascomycota</taxon>
        <taxon>Pezizomycotina</taxon>
        <taxon>Dothideomycetes</taxon>
        <taxon>Pleosporomycetidae</taxon>
        <taxon>Pleosporales</taxon>
        <taxon>Pleosporineae</taxon>
        <taxon>Didymellaceae</taxon>
        <taxon>Didymella</taxon>
    </lineage>
</organism>
<protein>
    <submittedName>
        <fullName evidence="2">Uncharacterized protein</fullName>
    </submittedName>
</protein>
<feature type="compositionally biased region" description="Pro residues" evidence="1">
    <location>
        <begin position="424"/>
        <end position="436"/>
    </location>
</feature>
<dbReference type="OrthoDB" id="2398441at2759"/>
<feature type="region of interest" description="Disordered" evidence="1">
    <location>
        <begin position="417"/>
        <end position="443"/>
    </location>
</feature>
<dbReference type="GO" id="GO:0033768">
    <property type="term" value="C:SUMO-targeted ubiquitin ligase complex"/>
    <property type="evidence" value="ECO:0007669"/>
    <property type="project" value="TreeGrafter"/>
</dbReference>
<dbReference type="AlphaFoldDB" id="A0A9W8WPZ9"/>
<feature type="region of interest" description="Disordered" evidence="1">
    <location>
        <begin position="1"/>
        <end position="23"/>
    </location>
</feature>
<feature type="compositionally biased region" description="Polar residues" evidence="1">
    <location>
        <begin position="92"/>
        <end position="101"/>
    </location>
</feature>
<dbReference type="GO" id="GO:0004842">
    <property type="term" value="F:ubiquitin-protein transferase activity"/>
    <property type="evidence" value="ECO:0007669"/>
    <property type="project" value="TreeGrafter"/>
</dbReference>
<comment type="caution">
    <text evidence="2">The sequence shown here is derived from an EMBL/GenBank/DDBJ whole genome shotgun (WGS) entry which is preliminary data.</text>
</comment>
<evidence type="ECO:0000313" key="3">
    <source>
        <dbReference type="Proteomes" id="UP001140562"/>
    </source>
</evidence>